<comment type="caution">
    <text evidence="2">The sequence shown here is derived from an EMBL/GenBank/DDBJ whole genome shotgun (WGS) entry which is preliminary data.</text>
</comment>
<proteinExistence type="predicted"/>
<feature type="chain" id="PRO_5035307620" description="Secreted protein" evidence="1">
    <location>
        <begin position="21"/>
        <end position="121"/>
    </location>
</feature>
<gene>
    <name evidence="2" type="ORF">GWK47_050807</name>
</gene>
<feature type="signal peptide" evidence="1">
    <location>
        <begin position="1"/>
        <end position="20"/>
    </location>
</feature>
<organism evidence="2 3">
    <name type="scientific">Chionoecetes opilio</name>
    <name type="common">Atlantic snow crab</name>
    <name type="synonym">Cancer opilio</name>
    <dbReference type="NCBI Taxonomy" id="41210"/>
    <lineage>
        <taxon>Eukaryota</taxon>
        <taxon>Metazoa</taxon>
        <taxon>Ecdysozoa</taxon>
        <taxon>Arthropoda</taxon>
        <taxon>Crustacea</taxon>
        <taxon>Multicrustacea</taxon>
        <taxon>Malacostraca</taxon>
        <taxon>Eumalacostraca</taxon>
        <taxon>Eucarida</taxon>
        <taxon>Decapoda</taxon>
        <taxon>Pleocyemata</taxon>
        <taxon>Brachyura</taxon>
        <taxon>Eubrachyura</taxon>
        <taxon>Majoidea</taxon>
        <taxon>Majidae</taxon>
        <taxon>Chionoecetes</taxon>
    </lineage>
</organism>
<evidence type="ECO:0000256" key="1">
    <source>
        <dbReference type="SAM" id="SignalP"/>
    </source>
</evidence>
<reference evidence="2" key="1">
    <citation type="submission" date="2020-07" db="EMBL/GenBank/DDBJ databases">
        <title>The High-quality genome of the commercially important snow crab, Chionoecetes opilio.</title>
        <authorList>
            <person name="Jeong J.-H."/>
            <person name="Ryu S."/>
        </authorList>
    </citation>
    <scope>NUCLEOTIDE SEQUENCE</scope>
    <source>
        <strain evidence="2">MADBK_172401_WGS</strain>
        <tissue evidence="2">Digestive gland</tissue>
    </source>
</reference>
<evidence type="ECO:0000313" key="3">
    <source>
        <dbReference type="Proteomes" id="UP000770661"/>
    </source>
</evidence>
<dbReference type="AlphaFoldDB" id="A0A8J4Y1B6"/>
<sequence>MLEKGGLLLWPVCCCCCCSAITPHTHQTPKLSQSFNRVPISSVFLHTASLVTLTRLRTAEHPPTAGLSIASHMRRAGGRDPGCDWPASPASRPGIGQLTLASQRCRPPFNVTKPAAHSTVP</sequence>
<dbReference type="EMBL" id="JACEEZ010014762">
    <property type="protein sequence ID" value="KAG0719303.1"/>
    <property type="molecule type" value="Genomic_DNA"/>
</dbReference>
<keyword evidence="1" id="KW-0732">Signal</keyword>
<accession>A0A8J4Y1B6</accession>
<name>A0A8J4Y1B6_CHIOP</name>
<evidence type="ECO:0008006" key="4">
    <source>
        <dbReference type="Google" id="ProtNLM"/>
    </source>
</evidence>
<dbReference type="Proteomes" id="UP000770661">
    <property type="component" value="Unassembled WGS sequence"/>
</dbReference>
<protein>
    <recommendedName>
        <fullName evidence="4">Secreted protein</fullName>
    </recommendedName>
</protein>
<evidence type="ECO:0000313" key="2">
    <source>
        <dbReference type="EMBL" id="KAG0719303.1"/>
    </source>
</evidence>
<keyword evidence="3" id="KW-1185">Reference proteome</keyword>